<dbReference type="OrthoDB" id="5183843at2"/>
<feature type="region of interest" description="Disordered" evidence="1">
    <location>
        <begin position="1"/>
        <end position="56"/>
    </location>
</feature>
<dbReference type="AlphaFoldDB" id="A0A4S8QAV8"/>
<evidence type="ECO:0000313" key="2">
    <source>
        <dbReference type="EMBL" id="THV41390.1"/>
    </source>
</evidence>
<proteinExistence type="predicted"/>
<sequence>MSDNQFQPKPYAGIETASMGFGAVEPPVQGDPAGRPAPPRRPCANADCTNPTEHPAENDWQQLLSAVPVADQLYRLAPRVAGADGNMAFPSEQDFRSAVAAVRPERTDEHSLERLRQGWTEEVAGKLADWSERLGSGLTELSEGWSGPGFETLQAACGETRNLVEGVLGDIDSTVASLQSTEDALHSLQGGDTGEIPFPAPRFWIEGDWHSWVSVHIRPAWWNGNCIEYTCQDAEHVLALAGADPELATEIIDYIDARVAQYFEHYRDPANLERDGLDTDGITVEEAKALAVADATDHYSAAVERSRRAYADRHAQIDAEIQERGGHGDDALRSVRTIRIERGYPAVADQAYINLQPPVMRQPFGITRPQTTQEPSLEPPSGVKPDNDSPWGPVGDGREEPGEGEGSPRNWGGAAIGVAAGAAGAVGTAAFGDDVAEAVETMDFGDDGVIDLGMMTDGAPDAGMDTGDSGSNGGVVEDESLWGFVDEDEDPYA</sequence>
<feature type="region of interest" description="Disordered" evidence="1">
    <location>
        <begin position="457"/>
        <end position="493"/>
    </location>
</feature>
<evidence type="ECO:0000313" key="3">
    <source>
        <dbReference type="Proteomes" id="UP000308760"/>
    </source>
</evidence>
<reference evidence="2 3" key="2">
    <citation type="submission" date="2019-05" db="EMBL/GenBank/DDBJ databases">
        <title>Glycomyces buryatensis sp. nov.</title>
        <authorList>
            <person name="Nikitina E."/>
        </authorList>
    </citation>
    <scope>NUCLEOTIDE SEQUENCE [LARGE SCALE GENOMIC DNA]</scope>
    <source>
        <strain evidence="2 3">18</strain>
    </source>
</reference>
<dbReference type="RefSeq" id="WP_136534660.1">
    <property type="nucleotide sequence ID" value="NZ_STGY01000044.1"/>
</dbReference>
<dbReference type="EMBL" id="STGY01000044">
    <property type="protein sequence ID" value="THV41390.1"/>
    <property type="molecule type" value="Genomic_DNA"/>
</dbReference>
<evidence type="ECO:0000256" key="1">
    <source>
        <dbReference type="SAM" id="MobiDB-lite"/>
    </source>
</evidence>
<dbReference type="Proteomes" id="UP000308760">
    <property type="component" value="Unassembled WGS sequence"/>
</dbReference>
<keyword evidence="3" id="KW-1185">Reference proteome</keyword>
<accession>A0A4S8QAV8</accession>
<protein>
    <submittedName>
        <fullName evidence="2">Uncharacterized protein</fullName>
    </submittedName>
</protein>
<feature type="region of interest" description="Disordered" evidence="1">
    <location>
        <begin position="362"/>
        <end position="412"/>
    </location>
</feature>
<name>A0A4S8QAV8_9ACTN</name>
<feature type="compositionally biased region" description="Acidic residues" evidence="1">
    <location>
        <begin position="476"/>
        <end position="493"/>
    </location>
</feature>
<organism evidence="2 3">
    <name type="scientific">Glycomyces buryatensis</name>
    <dbReference type="NCBI Taxonomy" id="2570927"/>
    <lineage>
        <taxon>Bacteria</taxon>
        <taxon>Bacillati</taxon>
        <taxon>Actinomycetota</taxon>
        <taxon>Actinomycetes</taxon>
        <taxon>Glycomycetales</taxon>
        <taxon>Glycomycetaceae</taxon>
        <taxon>Glycomyces</taxon>
    </lineage>
</organism>
<gene>
    <name evidence="2" type="ORF">FAB82_11355</name>
</gene>
<comment type="caution">
    <text evidence="2">The sequence shown here is derived from an EMBL/GenBank/DDBJ whole genome shotgun (WGS) entry which is preliminary data.</text>
</comment>
<reference evidence="3" key="1">
    <citation type="submission" date="2019-04" db="EMBL/GenBank/DDBJ databases">
        <title>Nocardioides xinjiangensis sp. nov.</title>
        <authorList>
            <person name="Liu S."/>
        </authorList>
    </citation>
    <scope>NUCLEOTIDE SEQUENCE [LARGE SCALE GENOMIC DNA]</scope>
    <source>
        <strain evidence="3">18</strain>
    </source>
</reference>